<dbReference type="AlphaFoldDB" id="A0A0G4I6U9"/>
<feature type="region of interest" description="Disordered" evidence="1">
    <location>
        <begin position="249"/>
        <end position="277"/>
    </location>
</feature>
<reference evidence="2" key="1">
    <citation type="submission" date="2014-11" db="EMBL/GenBank/DDBJ databases">
        <authorList>
            <person name="Otto D Thomas"/>
            <person name="Naeem Raeece"/>
        </authorList>
    </citation>
    <scope>NUCLEOTIDE SEQUENCE</scope>
</reference>
<evidence type="ECO:0000313" key="2">
    <source>
        <dbReference type="EMBL" id="CEM52747.1"/>
    </source>
</evidence>
<name>A0A0G4I6U9_9ALVE</name>
<organism evidence="2">
    <name type="scientific">Chromera velia CCMP2878</name>
    <dbReference type="NCBI Taxonomy" id="1169474"/>
    <lineage>
        <taxon>Eukaryota</taxon>
        <taxon>Sar</taxon>
        <taxon>Alveolata</taxon>
        <taxon>Colpodellida</taxon>
        <taxon>Chromeraceae</taxon>
        <taxon>Chromera</taxon>
    </lineage>
</organism>
<gene>
    <name evidence="2" type="ORF">Cvel_11482</name>
</gene>
<protein>
    <submittedName>
        <fullName evidence="2">Uncharacterized protein</fullName>
    </submittedName>
</protein>
<proteinExistence type="predicted"/>
<evidence type="ECO:0000256" key="1">
    <source>
        <dbReference type="SAM" id="MobiDB-lite"/>
    </source>
</evidence>
<dbReference type="VEuPathDB" id="CryptoDB:Cvel_11482"/>
<dbReference type="EMBL" id="CDMZ01005351">
    <property type="protein sequence ID" value="CEM52747.1"/>
    <property type="molecule type" value="Genomic_DNA"/>
</dbReference>
<feature type="region of interest" description="Disordered" evidence="1">
    <location>
        <begin position="179"/>
        <end position="200"/>
    </location>
</feature>
<sequence>MGGPQSLHQPYHARTATFVLAKFSFQAYGGWFIRMVSGRGVGRHLVVRVHERPGSSIPLDHASLHCSTGDGVTVASPVITGALYGDRDGALRGRGSKGRLSFLEKTTVTVSPVSPVGSGGQTLGARGAGACSVRWCSRRNCESISCTRCRTSSLRVVLAFLFCFCGLVDVLSLTLSVRGSGSGGEGEGEGEGKTSDGSSQPVALMRKALPSDTSLGSFSDYSPDAEMSDLSLKEKVKALAADGADHIELLPWRDSDEETDTPSPGSDSGRESPGADESVEALLHSVATFEREVSEARTRRQFLSAFFRARDEDKLDERLLTFRLSERKYEPAPAEKIRDVSFRGSPVPQGSDCASHGLSLGPASTAAPAGGDVTSSWEEFERNIQTGDIYLTGPVGGLGECLKFLQEPFVLEVLGPGGDVWDMIADPLRDLLTCDFWHNDSENPRGSLDRGIVCSKYGNFRKSGGISLQPLWDSVFEANLRMIGSTKASCWITFGINAIQNWYQRKTLTWVTAPWRKKKGTAFFCTEYTAVLLKRMGTIKSGVTTGLMTPGDLGKVHPNSLEANGYVTPLEERKKGDVSPILQDWLRIESVRAKNYDELEAAAIERRKKKKGKGFMQKKKEEYAEENGIQYPPLRNPNAVVIKTFEDFQKNTAAYA</sequence>
<accession>A0A0G4I6U9</accession>